<gene>
    <name evidence="1" type="ORF">EBV32_03690</name>
</gene>
<dbReference type="AlphaFoldDB" id="A0A964XQP0"/>
<sequence>MVTVGCQVVSIVSGWPSHGGHVQQQLRQWVQLQPGQLQQLGGHTRADAQTPEASWCCWRLVRHAGPAAGAIAGGHDPVLETDCP</sequence>
<dbReference type="Proteomes" id="UP000713222">
    <property type="component" value="Unassembled WGS sequence"/>
</dbReference>
<proteinExistence type="predicted"/>
<comment type="caution">
    <text evidence="1">The sequence shown here is derived from an EMBL/GenBank/DDBJ whole genome shotgun (WGS) entry which is preliminary data.</text>
</comment>
<accession>A0A964XQP0</accession>
<evidence type="ECO:0000313" key="2">
    <source>
        <dbReference type="Proteomes" id="UP000713222"/>
    </source>
</evidence>
<dbReference type="EMBL" id="RGET01000060">
    <property type="protein sequence ID" value="NBN88174.1"/>
    <property type="molecule type" value="Genomic_DNA"/>
</dbReference>
<name>A0A964XQP0_9PROT</name>
<reference evidence="1" key="1">
    <citation type="submission" date="2018-10" db="EMBL/GenBank/DDBJ databases">
        <title>Iterative Subtractive Binning of Freshwater Chronoseries Metagenomes Recovers Nearly Complete Genomes from over Four Hundred Novel Species.</title>
        <authorList>
            <person name="Rodriguez-R L.M."/>
            <person name="Tsementzi D."/>
            <person name="Luo C."/>
            <person name="Konstantinidis K.T."/>
        </authorList>
    </citation>
    <scope>NUCLEOTIDE SEQUENCE</scope>
    <source>
        <strain evidence="1">WB7_6_001</strain>
    </source>
</reference>
<evidence type="ECO:0000313" key="1">
    <source>
        <dbReference type="EMBL" id="NBN88174.1"/>
    </source>
</evidence>
<organism evidence="1 2">
    <name type="scientific">Candidatus Fonsibacter lacus</name>
    <dbReference type="NCBI Taxonomy" id="2576439"/>
    <lineage>
        <taxon>Bacteria</taxon>
        <taxon>Pseudomonadati</taxon>
        <taxon>Pseudomonadota</taxon>
        <taxon>Alphaproteobacteria</taxon>
        <taxon>Candidatus Pelagibacterales</taxon>
        <taxon>Candidatus Pelagibacterales incertae sedis</taxon>
        <taxon>Candidatus Fonsibacter</taxon>
    </lineage>
</organism>
<protein>
    <submittedName>
        <fullName evidence="1">Uncharacterized protein</fullName>
    </submittedName>
</protein>